<dbReference type="PANTHER" id="PTHR44942">
    <property type="entry name" value="METHYLTRANSF_11 DOMAIN-CONTAINING PROTEIN"/>
    <property type="match status" value="1"/>
</dbReference>
<evidence type="ECO:0000313" key="6">
    <source>
        <dbReference type="Proteomes" id="UP000285301"/>
    </source>
</evidence>
<keyword evidence="6" id="KW-1185">Reference proteome</keyword>
<evidence type="ECO:0000256" key="3">
    <source>
        <dbReference type="ARBA" id="ARBA00022679"/>
    </source>
</evidence>
<keyword evidence="2 5" id="KW-0489">Methyltransferase</keyword>
<gene>
    <name evidence="5" type="ORF">B4U79_01714</name>
</gene>
<accession>A0A3S3PDT0</accession>
<name>A0A3S3PDT0_9ACAR</name>
<evidence type="ECO:0000259" key="4">
    <source>
        <dbReference type="Pfam" id="PF08241"/>
    </source>
</evidence>
<keyword evidence="3 5" id="KW-0808">Transferase</keyword>
<dbReference type="Proteomes" id="UP000285301">
    <property type="component" value="Unassembled WGS sequence"/>
</dbReference>
<sequence length="276" mass="31340">MSFRLFETFQHSVNYAKYRVSPPKNAIALILNYLSPDEEHNAQRWPAAADVGTGTGQCAQLLAPYFEKVYGFDISEAQLNEAVKSNVFANVEYKAAPAEDLPLADSSVNLVIASQSAHWFELQKFFDEANRILVPGGVIALLGYHMPNVFPVNEHNSNKFKSLINDVYKSSLLSFYWNQNERAKIDSGYKDIILPFADFTRHENIELVKTMRAYEIAGYITSWSGFNKLSENKPDDAKKLLTDFEAKIIALTGKKDLNEVQFDLIYSFFILIGRKR</sequence>
<dbReference type="InterPro" id="IPR029063">
    <property type="entry name" value="SAM-dependent_MTases_sf"/>
</dbReference>
<dbReference type="CDD" id="cd02440">
    <property type="entry name" value="AdoMet_MTases"/>
    <property type="match status" value="1"/>
</dbReference>
<reference evidence="5 6" key="1">
    <citation type="journal article" date="2018" name="Gigascience">
        <title>Genomes of trombidid mites reveal novel predicted allergens and laterally-transferred genes associated with secondary metabolism.</title>
        <authorList>
            <person name="Dong X."/>
            <person name="Chaisiri K."/>
            <person name="Xia D."/>
            <person name="Armstrong S.D."/>
            <person name="Fang Y."/>
            <person name="Donnelly M.J."/>
            <person name="Kadowaki T."/>
            <person name="McGarry J.W."/>
            <person name="Darby A.C."/>
            <person name="Makepeace B.L."/>
        </authorList>
    </citation>
    <scope>NUCLEOTIDE SEQUENCE [LARGE SCALE GENOMIC DNA]</scope>
    <source>
        <strain evidence="5">UoL-WK</strain>
    </source>
</reference>
<dbReference type="STRING" id="1965070.A0A3S3PDT0"/>
<protein>
    <submittedName>
        <fullName evidence="5">Putative methyltransferase-like protein</fullName>
    </submittedName>
</protein>
<dbReference type="Gene3D" id="3.40.50.150">
    <property type="entry name" value="Vaccinia Virus protein VP39"/>
    <property type="match status" value="1"/>
</dbReference>
<evidence type="ECO:0000256" key="2">
    <source>
        <dbReference type="ARBA" id="ARBA00022603"/>
    </source>
</evidence>
<comment type="similarity">
    <text evidence="1">Belongs to the methyltransferase superfamily.</text>
</comment>
<proteinExistence type="inferred from homology"/>
<dbReference type="AlphaFoldDB" id="A0A3S3PDT0"/>
<dbReference type="InterPro" id="IPR013216">
    <property type="entry name" value="Methyltransf_11"/>
</dbReference>
<evidence type="ECO:0000256" key="1">
    <source>
        <dbReference type="ARBA" id="ARBA00008361"/>
    </source>
</evidence>
<evidence type="ECO:0000313" key="5">
    <source>
        <dbReference type="EMBL" id="RWS10375.1"/>
    </source>
</evidence>
<dbReference type="GO" id="GO:0008757">
    <property type="term" value="F:S-adenosylmethionine-dependent methyltransferase activity"/>
    <property type="evidence" value="ECO:0007669"/>
    <property type="project" value="InterPro"/>
</dbReference>
<dbReference type="OrthoDB" id="506498at2759"/>
<organism evidence="5 6">
    <name type="scientific">Dinothrombium tinctorium</name>
    <dbReference type="NCBI Taxonomy" id="1965070"/>
    <lineage>
        <taxon>Eukaryota</taxon>
        <taxon>Metazoa</taxon>
        <taxon>Ecdysozoa</taxon>
        <taxon>Arthropoda</taxon>
        <taxon>Chelicerata</taxon>
        <taxon>Arachnida</taxon>
        <taxon>Acari</taxon>
        <taxon>Acariformes</taxon>
        <taxon>Trombidiformes</taxon>
        <taxon>Prostigmata</taxon>
        <taxon>Anystina</taxon>
        <taxon>Parasitengona</taxon>
        <taxon>Trombidioidea</taxon>
        <taxon>Trombidiidae</taxon>
        <taxon>Dinothrombium</taxon>
    </lineage>
</organism>
<dbReference type="SUPFAM" id="SSF53335">
    <property type="entry name" value="S-adenosyl-L-methionine-dependent methyltransferases"/>
    <property type="match status" value="1"/>
</dbReference>
<dbReference type="Pfam" id="PF08241">
    <property type="entry name" value="Methyltransf_11"/>
    <property type="match status" value="1"/>
</dbReference>
<dbReference type="EMBL" id="NCKU01002118">
    <property type="protein sequence ID" value="RWS10375.1"/>
    <property type="molecule type" value="Genomic_DNA"/>
</dbReference>
<dbReference type="GO" id="GO:0032259">
    <property type="term" value="P:methylation"/>
    <property type="evidence" value="ECO:0007669"/>
    <property type="project" value="UniProtKB-KW"/>
</dbReference>
<comment type="caution">
    <text evidence="5">The sequence shown here is derived from an EMBL/GenBank/DDBJ whole genome shotgun (WGS) entry which is preliminary data.</text>
</comment>
<feature type="domain" description="Methyltransferase type 11" evidence="4">
    <location>
        <begin position="50"/>
        <end position="140"/>
    </location>
</feature>
<dbReference type="PANTHER" id="PTHR44942:SF4">
    <property type="entry name" value="METHYLTRANSFERASE TYPE 11 DOMAIN-CONTAINING PROTEIN"/>
    <property type="match status" value="1"/>
</dbReference>
<dbReference type="InterPro" id="IPR051052">
    <property type="entry name" value="Diverse_substrate_MTase"/>
</dbReference>